<dbReference type="SUPFAM" id="SSF50630">
    <property type="entry name" value="Acid proteases"/>
    <property type="match status" value="1"/>
</dbReference>
<dbReference type="EMBL" id="CP036263">
    <property type="protein sequence ID" value="QDT00997.1"/>
    <property type="molecule type" value="Genomic_DNA"/>
</dbReference>
<dbReference type="Proteomes" id="UP000319852">
    <property type="component" value="Chromosome"/>
</dbReference>
<proteinExistence type="predicted"/>
<dbReference type="Pfam" id="PF05618">
    <property type="entry name" value="Zn_protease"/>
    <property type="match status" value="1"/>
</dbReference>
<reference evidence="3 4" key="1">
    <citation type="submission" date="2019-02" db="EMBL/GenBank/DDBJ databases">
        <title>Deep-cultivation of Planctomycetes and their phenomic and genomic characterization uncovers novel biology.</title>
        <authorList>
            <person name="Wiegand S."/>
            <person name="Jogler M."/>
            <person name="Boedeker C."/>
            <person name="Pinto D."/>
            <person name="Vollmers J."/>
            <person name="Rivas-Marin E."/>
            <person name="Kohn T."/>
            <person name="Peeters S.H."/>
            <person name="Heuer A."/>
            <person name="Rast P."/>
            <person name="Oberbeckmann S."/>
            <person name="Bunk B."/>
            <person name="Jeske O."/>
            <person name="Meyerdierks A."/>
            <person name="Storesund J.E."/>
            <person name="Kallscheuer N."/>
            <person name="Luecker S."/>
            <person name="Lage O.M."/>
            <person name="Pohl T."/>
            <person name="Merkel B.J."/>
            <person name="Hornburger P."/>
            <person name="Mueller R.-W."/>
            <person name="Bruemmer F."/>
            <person name="Labrenz M."/>
            <person name="Spormann A.M."/>
            <person name="Op den Camp H."/>
            <person name="Overmann J."/>
            <person name="Amann R."/>
            <person name="Jetten M.S.M."/>
            <person name="Mascher T."/>
            <person name="Medema M.H."/>
            <person name="Devos D.P."/>
            <person name="Kaster A.-K."/>
            <person name="Ovreas L."/>
            <person name="Rohde M."/>
            <person name="Galperin M.Y."/>
            <person name="Jogler C."/>
        </authorList>
    </citation>
    <scope>NUCLEOTIDE SEQUENCE [LARGE SCALE GENOMIC DNA]</scope>
    <source>
        <strain evidence="3 4">HG15A2</strain>
    </source>
</reference>
<evidence type="ECO:0000259" key="2">
    <source>
        <dbReference type="Pfam" id="PF05618"/>
    </source>
</evidence>
<name>A0A517N1I8_9BACT</name>
<dbReference type="InterPro" id="IPR021109">
    <property type="entry name" value="Peptidase_aspartic_dom_sf"/>
</dbReference>
<feature type="region of interest" description="Disordered" evidence="1">
    <location>
        <begin position="141"/>
        <end position="165"/>
    </location>
</feature>
<evidence type="ECO:0000256" key="1">
    <source>
        <dbReference type="SAM" id="MobiDB-lite"/>
    </source>
</evidence>
<dbReference type="PANTHER" id="PTHR38037:SF1">
    <property type="entry name" value="ATP-DEPENDENT ZINC PROTEASE DOMAIN-CONTAINING PROTEIN-RELATED"/>
    <property type="match status" value="1"/>
</dbReference>
<dbReference type="Gene3D" id="2.40.70.10">
    <property type="entry name" value="Acid Proteases"/>
    <property type="match status" value="1"/>
</dbReference>
<feature type="compositionally biased region" description="Basic residues" evidence="1">
    <location>
        <begin position="147"/>
        <end position="165"/>
    </location>
</feature>
<evidence type="ECO:0000313" key="3">
    <source>
        <dbReference type="EMBL" id="QDT00997.1"/>
    </source>
</evidence>
<dbReference type="InterPro" id="IPR008503">
    <property type="entry name" value="Asp_endopeptidase"/>
</dbReference>
<gene>
    <name evidence="3" type="ORF">HG15A2_43390</name>
</gene>
<dbReference type="OrthoDB" id="9782977at2"/>
<sequence>MRPAKPPLPTIGWREWTSLPELGISQVKPKIDTGARSSSLHARHIEIFQRDGSDWVRFEVQPVQRRKEPRIVCEAPVLEQRYVKSSSGHTTRRVVIRTTLELAGQSWAIDLTLASRDQMGFRMLLGREAVRGRFLVDPAKSYLQSQRPKRRLKKKQPKGKKPKEE</sequence>
<organism evidence="3 4">
    <name type="scientific">Adhaeretor mobilis</name>
    <dbReference type="NCBI Taxonomy" id="1930276"/>
    <lineage>
        <taxon>Bacteria</taxon>
        <taxon>Pseudomonadati</taxon>
        <taxon>Planctomycetota</taxon>
        <taxon>Planctomycetia</taxon>
        <taxon>Pirellulales</taxon>
        <taxon>Lacipirellulaceae</taxon>
        <taxon>Adhaeretor</taxon>
    </lineage>
</organism>
<accession>A0A517N1I8</accession>
<dbReference type="PANTHER" id="PTHR38037">
    <property type="entry name" value="ZN_PROTEASE DOMAIN-CONTAINING PROTEIN"/>
    <property type="match status" value="1"/>
</dbReference>
<feature type="domain" description="Retropepsin-like aspartic endopeptidase" evidence="2">
    <location>
        <begin position="11"/>
        <end position="145"/>
    </location>
</feature>
<evidence type="ECO:0000313" key="4">
    <source>
        <dbReference type="Proteomes" id="UP000319852"/>
    </source>
</evidence>
<dbReference type="AlphaFoldDB" id="A0A517N1I8"/>
<dbReference type="RefSeq" id="WP_145062877.1">
    <property type="nucleotide sequence ID" value="NZ_CP036263.1"/>
</dbReference>
<dbReference type="KEGG" id="amob:HG15A2_43390"/>
<keyword evidence="4" id="KW-1185">Reference proteome</keyword>
<protein>
    <recommendedName>
        <fullName evidence="2">Retropepsin-like aspartic endopeptidase domain-containing protein</fullName>
    </recommendedName>
</protein>